<dbReference type="SUPFAM" id="SSF49313">
    <property type="entry name" value="Cadherin-like"/>
    <property type="match status" value="1"/>
</dbReference>
<keyword evidence="4" id="KW-0325">Glycoprotein</keyword>
<dbReference type="KEGG" id="osn:115230535"/>
<evidence type="ECO:0000313" key="9">
    <source>
        <dbReference type="Proteomes" id="UP000515154"/>
    </source>
</evidence>
<dbReference type="GO" id="GO:0007156">
    <property type="term" value="P:homophilic cell adhesion via plasma membrane adhesion molecules"/>
    <property type="evidence" value="ECO:0007669"/>
    <property type="project" value="InterPro"/>
</dbReference>
<feature type="transmembrane region" description="Helical" evidence="6">
    <location>
        <begin position="474"/>
        <end position="496"/>
    </location>
</feature>
<evidence type="ECO:0000256" key="5">
    <source>
        <dbReference type="PROSITE-ProRule" id="PRU00043"/>
    </source>
</evidence>
<keyword evidence="3 6" id="KW-1133">Transmembrane helix</keyword>
<feature type="signal peptide" evidence="7">
    <location>
        <begin position="1"/>
        <end position="18"/>
    </location>
</feature>
<dbReference type="GO" id="GO:0005886">
    <property type="term" value="C:plasma membrane"/>
    <property type="evidence" value="ECO:0007669"/>
    <property type="project" value="TreeGrafter"/>
</dbReference>
<comment type="subcellular location">
    <subcellularLocation>
        <location evidence="1">Membrane</location>
        <topology evidence="1">Single-pass membrane protein</topology>
    </subcellularLocation>
</comment>
<evidence type="ECO:0000256" key="4">
    <source>
        <dbReference type="ARBA" id="ARBA00023180"/>
    </source>
</evidence>
<evidence type="ECO:0000313" key="10">
    <source>
        <dbReference type="RefSeq" id="XP_029656549.1"/>
    </source>
</evidence>
<dbReference type="AlphaFoldDB" id="A0A6P7TVX2"/>
<dbReference type="InterPro" id="IPR002126">
    <property type="entry name" value="Cadherin-like_dom"/>
</dbReference>
<accession>A0A6P7TVX2</accession>
<feature type="chain" id="PRO_5028454488" evidence="7">
    <location>
        <begin position="19"/>
        <end position="526"/>
    </location>
</feature>
<keyword evidence="6" id="KW-0472">Membrane</keyword>
<dbReference type="InterPro" id="IPR015919">
    <property type="entry name" value="Cadherin-like_sf"/>
</dbReference>
<evidence type="ECO:0000256" key="1">
    <source>
        <dbReference type="ARBA" id="ARBA00004167"/>
    </source>
</evidence>
<gene>
    <name evidence="10" type="primary">LOC115230535</name>
</gene>
<evidence type="ECO:0000256" key="3">
    <source>
        <dbReference type="ARBA" id="ARBA00022989"/>
    </source>
</evidence>
<evidence type="ECO:0000256" key="7">
    <source>
        <dbReference type="SAM" id="SignalP"/>
    </source>
</evidence>
<name>A0A6P7TVX2_9MOLL</name>
<keyword evidence="7" id="KW-0732">Signal</keyword>
<reference evidence="10" key="1">
    <citation type="submission" date="2025-08" db="UniProtKB">
        <authorList>
            <consortium name="RefSeq"/>
        </authorList>
    </citation>
    <scope>IDENTIFICATION</scope>
</reference>
<keyword evidence="5" id="KW-0106">Calcium</keyword>
<dbReference type="PANTHER" id="PTHR24028">
    <property type="entry name" value="CADHERIN-87A"/>
    <property type="match status" value="1"/>
</dbReference>
<keyword evidence="2 6" id="KW-0812">Transmembrane</keyword>
<evidence type="ECO:0000256" key="6">
    <source>
        <dbReference type="SAM" id="Phobius"/>
    </source>
</evidence>
<evidence type="ECO:0000259" key="8">
    <source>
        <dbReference type="PROSITE" id="PS50268"/>
    </source>
</evidence>
<organism evidence="9 10">
    <name type="scientific">Octopus sinensis</name>
    <name type="common">East Asian common octopus</name>
    <dbReference type="NCBI Taxonomy" id="2607531"/>
    <lineage>
        <taxon>Eukaryota</taxon>
        <taxon>Metazoa</taxon>
        <taxon>Spiralia</taxon>
        <taxon>Lophotrochozoa</taxon>
        <taxon>Mollusca</taxon>
        <taxon>Cephalopoda</taxon>
        <taxon>Coleoidea</taxon>
        <taxon>Octopodiformes</taxon>
        <taxon>Octopoda</taxon>
        <taxon>Incirrata</taxon>
        <taxon>Octopodidae</taxon>
        <taxon>Octopus</taxon>
    </lineage>
</organism>
<dbReference type="Proteomes" id="UP000515154">
    <property type="component" value="Unplaced"/>
</dbReference>
<dbReference type="PROSITE" id="PS50268">
    <property type="entry name" value="CADHERIN_2"/>
    <property type="match status" value="1"/>
</dbReference>
<dbReference type="RefSeq" id="XP_029656549.1">
    <property type="nucleotide sequence ID" value="XM_029800689.1"/>
</dbReference>
<evidence type="ECO:0000256" key="2">
    <source>
        <dbReference type="ARBA" id="ARBA00022692"/>
    </source>
</evidence>
<dbReference type="GO" id="GO:0005509">
    <property type="term" value="F:calcium ion binding"/>
    <property type="evidence" value="ECO:0007669"/>
    <property type="project" value="UniProtKB-UniRule"/>
</dbReference>
<feature type="domain" description="Cadherin" evidence="8">
    <location>
        <begin position="23"/>
        <end position="121"/>
    </location>
</feature>
<dbReference type="Gene3D" id="2.60.40.60">
    <property type="entry name" value="Cadherins"/>
    <property type="match status" value="2"/>
</dbReference>
<proteinExistence type="predicted"/>
<dbReference type="CDD" id="cd11304">
    <property type="entry name" value="Cadherin_repeat"/>
    <property type="match status" value="1"/>
</dbReference>
<sequence length="526" mass="60400">MPPKWVNIFIFCHWYCIGDIFLEIEEESKPGTIVGKMEKLDSENINFVKLTQDMDSSFFNVDRETGLISTCSVIKRESLLRCRQQIDCLVTFKIVSFAKNILKVDKIIINILDVNNNRPTFYPASIFIELTENTESITKKELPTPYDYDSPKNGIKSCFIDSSINWATLSVKNEVNTNWTLSLLIENKKMNSFRESIEVQCMDGGTVPLIGTLYVEIVKKPAIKCFKPYFDYKILKISVSLINSKWIFVTKLKMLTSQENSSYQSPNSLFSIRYSLNKNETNFTIEETSGSVYVLRQSLLNIDNPLRLNVSACCQDLCDYCTLFIEPKILPKMLPNRNISNYFGSKFHFLVTNVREDGHLHVPYNSMKGTKIAYIVVESEIQGNIKCSSENPDFLMIHPLIQNTFALITGVDFNSNHRSNKIQCVTINCNIENITNQTKQVCIAMSNFSDKNGKLMPENGQKYYKKVEFSLSRIYLLVTATLLSMMFTIFAIYMILRWKRSHSAQTRKSLNTINGTKKVYVNITIL</sequence>
<dbReference type="InterPro" id="IPR050174">
    <property type="entry name" value="Protocadherin/Cadherin-CA"/>
</dbReference>
<protein>
    <submittedName>
        <fullName evidence="10">Protocadherin gamma-C5-like</fullName>
    </submittedName>
</protein>
<dbReference type="PANTHER" id="PTHR24028:SF146">
    <property type="entry name" value="CADHERIN 96CB, ISOFORM D-RELATED"/>
    <property type="match status" value="1"/>
</dbReference>
<keyword evidence="9" id="KW-1185">Reference proteome</keyword>